<proteinExistence type="predicted"/>
<dbReference type="PATRIC" id="fig|1293911.3.peg.661"/>
<feature type="transmembrane region" description="Helical" evidence="1">
    <location>
        <begin position="53"/>
        <end position="68"/>
    </location>
</feature>
<name>A0A072R2M7_BARBA</name>
<keyword evidence="1" id="KW-1133">Transmembrane helix</keyword>
<evidence type="ECO:0000256" key="1">
    <source>
        <dbReference type="SAM" id="Phobius"/>
    </source>
</evidence>
<dbReference type="EMBL" id="ASIV01000004">
    <property type="protein sequence ID" value="KEG20030.1"/>
    <property type="molecule type" value="Genomic_DNA"/>
</dbReference>
<feature type="transmembrane region" description="Helical" evidence="1">
    <location>
        <begin position="18"/>
        <end position="41"/>
    </location>
</feature>
<gene>
    <name evidence="2" type="ORF">H710_00626</name>
</gene>
<keyword evidence="1" id="KW-0812">Transmembrane</keyword>
<dbReference type="AlphaFoldDB" id="A0A072R2M7"/>
<comment type="caution">
    <text evidence="2">The sequence shown here is derived from an EMBL/GenBank/DDBJ whole genome shotgun (WGS) entry which is preliminary data.</text>
</comment>
<protein>
    <submittedName>
        <fullName evidence="2">Uncharacterized protein</fullName>
    </submittedName>
</protein>
<organism evidence="2 3">
    <name type="scientific">Bartonella bacilliformis Ver097</name>
    <dbReference type="NCBI Taxonomy" id="1293911"/>
    <lineage>
        <taxon>Bacteria</taxon>
        <taxon>Pseudomonadati</taxon>
        <taxon>Pseudomonadota</taxon>
        <taxon>Alphaproteobacteria</taxon>
        <taxon>Hyphomicrobiales</taxon>
        <taxon>Bartonellaceae</taxon>
        <taxon>Bartonella</taxon>
    </lineage>
</organism>
<evidence type="ECO:0000313" key="3">
    <source>
        <dbReference type="Proteomes" id="UP000031740"/>
    </source>
</evidence>
<keyword evidence="1" id="KW-0472">Membrane</keyword>
<evidence type="ECO:0000313" key="2">
    <source>
        <dbReference type="EMBL" id="KEG20030.1"/>
    </source>
</evidence>
<dbReference type="STRING" id="1293911.H710_00626"/>
<dbReference type="Proteomes" id="UP000031740">
    <property type="component" value="Unassembled WGS sequence"/>
</dbReference>
<reference evidence="2 3" key="1">
    <citation type="submission" date="2013-04" db="EMBL/GenBank/DDBJ databases">
        <title>The Genome Sequence of Bartonella bacilliformis Ver097.</title>
        <authorList>
            <consortium name="The Broad Institute Genomics Platform"/>
            <consortium name="The Broad Institute Genome Sequencing Center for Infectious Disease"/>
            <person name="Feldgarden M."/>
            <person name="Kirby J."/>
            <person name="Birtles R."/>
            <person name="Dasch G."/>
            <person name="Hendrix L."/>
            <person name="Koehler J."/>
            <person name="Walker B."/>
            <person name="Young S.K."/>
            <person name="Zeng Q."/>
            <person name="Gargeya S."/>
            <person name="Fitzgerald M."/>
            <person name="Haas B."/>
            <person name="Abouelleil A."/>
            <person name="Allen A.W."/>
            <person name="Alvarado L."/>
            <person name="Arachchi H.M."/>
            <person name="Berlin A.M."/>
            <person name="Chapman S.B."/>
            <person name="Gainer-Dewar J."/>
            <person name="Goldberg J."/>
            <person name="Griggs A."/>
            <person name="Gujja S."/>
            <person name="Hansen M."/>
            <person name="Howarth C."/>
            <person name="Imamovic A."/>
            <person name="Ireland A."/>
            <person name="Larimer J."/>
            <person name="McCowan C."/>
            <person name="Murphy C."/>
            <person name="Pearson M."/>
            <person name="Poon T.W."/>
            <person name="Priest M."/>
            <person name="Roberts A."/>
            <person name="Saif S."/>
            <person name="Shea T."/>
            <person name="Sisk P."/>
            <person name="Sykes S."/>
            <person name="Wortman J."/>
            <person name="Nusbaum C."/>
            <person name="Birren B."/>
        </authorList>
    </citation>
    <scope>NUCLEOTIDE SEQUENCE [LARGE SCALE GENOMIC DNA]</scope>
    <source>
        <strain evidence="2 3">Ver097</strain>
    </source>
</reference>
<accession>A0A072R2M7</accession>
<sequence length="76" mass="8860">MKISGGDLENVHLQSKQVWGIFLTKTKLAASGIVVLSFSYIALAPRRYKSERMVFYHFLIGVPFYFWLEEHLFMVC</sequence>
<dbReference type="HOGENOM" id="CLU_2647168_0_0_5"/>